<accession>A0A1N6F4P0</accession>
<organism evidence="1 2">
    <name type="scientific">Vannielia litorea</name>
    <dbReference type="NCBI Taxonomy" id="1217970"/>
    <lineage>
        <taxon>Bacteria</taxon>
        <taxon>Pseudomonadati</taxon>
        <taxon>Pseudomonadota</taxon>
        <taxon>Alphaproteobacteria</taxon>
        <taxon>Rhodobacterales</taxon>
        <taxon>Paracoccaceae</taxon>
        <taxon>Vannielia</taxon>
    </lineage>
</organism>
<proteinExistence type="predicted"/>
<name>A0A1N6F4P0_9RHOB</name>
<dbReference type="STRING" id="1217970.SAMN05444002_1372"/>
<dbReference type="OrthoDB" id="9844715at2"/>
<evidence type="ECO:0000313" key="2">
    <source>
        <dbReference type="Proteomes" id="UP000184932"/>
    </source>
</evidence>
<dbReference type="RefSeq" id="WP_074255453.1">
    <property type="nucleotide sequence ID" value="NZ_FSRL01000001.1"/>
</dbReference>
<sequence>MPDGATTGEQTLYFEYVDKGVSHAGSVNDFVLKPISASEAFRKYDWLRGAPVLNKSGNLRGMVINKNARVVYTISSKAADKIAVVSAVIEMAKEWDRAKTVYASNADNSEKFSRITLLFSASILRSVTSIVPTAVEIGALSLKGYGDLFSLVTGSSGGTQFGKAATDFARNVRTIHSRQWDGENWYNFIETVID</sequence>
<dbReference type="Proteomes" id="UP000184932">
    <property type="component" value="Unassembled WGS sequence"/>
</dbReference>
<protein>
    <submittedName>
        <fullName evidence="1">Uncharacterized protein</fullName>
    </submittedName>
</protein>
<dbReference type="EMBL" id="FSRL01000001">
    <property type="protein sequence ID" value="SIN90258.1"/>
    <property type="molecule type" value="Genomic_DNA"/>
</dbReference>
<evidence type="ECO:0000313" key="1">
    <source>
        <dbReference type="EMBL" id="SIN90258.1"/>
    </source>
</evidence>
<gene>
    <name evidence="1" type="ORF">SAMN05444002_1372</name>
</gene>
<reference evidence="2" key="1">
    <citation type="submission" date="2016-11" db="EMBL/GenBank/DDBJ databases">
        <authorList>
            <person name="Varghese N."/>
            <person name="Submissions S."/>
        </authorList>
    </citation>
    <scope>NUCLEOTIDE SEQUENCE [LARGE SCALE GENOMIC DNA]</scope>
    <source>
        <strain evidence="2">DSM 29440</strain>
    </source>
</reference>
<keyword evidence="2" id="KW-1185">Reference proteome</keyword>
<dbReference type="AlphaFoldDB" id="A0A1N6F4P0"/>